<comment type="caution">
    <text evidence="1">The sequence shown here is derived from an EMBL/GenBank/DDBJ whole genome shotgun (WGS) entry which is preliminary data.</text>
</comment>
<protein>
    <submittedName>
        <fullName evidence="1">Uncharacterized protein</fullName>
    </submittedName>
</protein>
<name>A0AAE0WL94_9PEZI</name>
<gene>
    <name evidence="1" type="ORF">LTR78_006356</name>
</gene>
<dbReference type="AlphaFoldDB" id="A0AAE0WL94"/>
<sequence>MPTCTLEAFHVDLHVGTVTPDQQVADVMSGDIRVVPPTESRTKDYISGHIEAQSDPDIDWPEDIDQSDIDDLLLDGHLEQVASRSDYFPSRLARNPWDGSATSYHHEHLDSSLSAIENNQNDTIVDEVLPTVLAGVGRAILADQHIQYSSHFRHLSDLAPAVFCSAYRPFVASRAVFTPTIGHALSRVNSRMLKDDCVAPASSDTHNESQAEQRLWLQLQKRARIEAKKDQAKGPASGKVASRLASVANTDLVTASQESWNTATETLDVDLDEDEEGEEDLLGTLGDYAVQGDMQCVSEATMNDAVSYNPSSFLADGSYQGRQYVEVLADSAAPVWGIGEFEDDQIMLDI</sequence>
<proteinExistence type="predicted"/>
<keyword evidence="2" id="KW-1185">Reference proteome</keyword>
<reference evidence="1" key="1">
    <citation type="submission" date="2023-07" db="EMBL/GenBank/DDBJ databases">
        <title>Black Yeasts Isolated from many extreme environments.</title>
        <authorList>
            <person name="Coleine C."/>
            <person name="Stajich J.E."/>
            <person name="Selbmann L."/>
        </authorList>
    </citation>
    <scope>NUCLEOTIDE SEQUENCE</scope>
    <source>
        <strain evidence="1">CCFEE 5485</strain>
    </source>
</reference>
<dbReference type="EMBL" id="JAUTXT010000023">
    <property type="protein sequence ID" value="KAK3673802.1"/>
    <property type="molecule type" value="Genomic_DNA"/>
</dbReference>
<organism evidence="1 2">
    <name type="scientific">Recurvomyces mirabilis</name>
    <dbReference type="NCBI Taxonomy" id="574656"/>
    <lineage>
        <taxon>Eukaryota</taxon>
        <taxon>Fungi</taxon>
        <taxon>Dikarya</taxon>
        <taxon>Ascomycota</taxon>
        <taxon>Pezizomycotina</taxon>
        <taxon>Dothideomycetes</taxon>
        <taxon>Dothideomycetidae</taxon>
        <taxon>Mycosphaerellales</taxon>
        <taxon>Teratosphaeriaceae</taxon>
        <taxon>Recurvomyces</taxon>
    </lineage>
</organism>
<evidence type="ECO:0000313" key="2">
    <source>
        <dbReference type="Proteomes" id="UP001274830"/>
    </source>
</evidence>
<evidence type="ECO:0000313" key="1">
    <source>
        <dbReference type="EMBL" id="KAK3673802.1"/>
    </source>
</evidence>
<dbReference type="Proteomes" id="UP001274830">
    <property type="component" value="Unassembled WGS sequence"/>
</dbReference>
<accession>A0AAE0WL94</accession>